<reference evidence="2" key="1">
    <citation type="submission" date="2021-03" db="EMBL/GenBank/DDBJ databases">
        <title>Genomic Encyclopedia of Type Strains, Phase IV (KMG-V): Genome sequencing to study the core and pangenomes of soil and plant-associated prokaryotes.</title>
        <authorList>
            <person name="Whitman W."/>
        </authorList>
    </citation>
    <scope>NUCLEOTIDE SEQUENCE</scope>
    <source>
        <strain evidence="2">C4</strain>
    </source>
</reference>
<sequence length="64" mass="7578">MNFKLQFDKTKDNNLIIYISNIITILFTLYILSQAITIQNMVYIYIIITCNAILIYLSKKELKE</sequence>
<gene>
    <name evidence="2" type="ORF">J3E07_000774</name>
</gene>
<dbReference type="OrthoDB" id="376589at2157"/>
<evidence type="ECO:0000256" key="1">
    <source>
        <dbReference type="SAM" id="Phobius"/>
    </source>
</evidence>
<evidence type="ECO:0000313" key="3">
    <source>
        <dbReference type="Proteomes" id="UP000740329"/>
    </source>
</evidence>
<keyword evidence="1" id="KW-0472">Membrane</keyword>
<proteinExistence type="predicted"/>
<dbReference type="EMBL" id="JAGGMV010000002">
    <property type="protein sequence ID" value="MBP2201362.1"/>
    <property type="molecule type" value="Genomic_DNA"/>
</dbReference>
<comment type="caution">
    <text evidence="2">The sequence shown here is derived from an EMBL/GenBank/DDBJ whole genome shotgun (WGS) entry which is preliminary data.</text>
</comment>
<keyword evidence="1" id="KW-1133">Transmembrane helix</keyword>
<accession>A0A8J7RDP7</accession>
<feature type="transmembrane region" description="Helical" evidence="1">
    <location>
        <begin position="42"/>
        <end position="58"/>
    </location>
</feature>
<protein>
    <submittedName>
        <fullName evidence="2">Uncharacterized protein</fullName>
    </submittedName>
</protein>
<dbReference type="Proteomes" id="UP000740329">
    <property type="component" value="Unassembled WGS sequence"/>
</dbReference>
<dbReference type="RefSeq" id="WP_209590858.1">
    <property type="nucleotide sequence ID" value="NZ_JAGGMU010000010.1"/>
</dbReference>
<feature type="transmembrane region" description="Helical" evidence="1">
    <location>
        <begin position="15"/>
        <end position="36"/>
    </location>
</feature>
<name>A0A8J7RDP7_METVO</name>
<keyword evidence="1" id="KW-0812">Transmembrane</keyword>
<organism evidence="2 3">
    <name type="scientific">Methanococcus voltae</name>
    <dbReference type="NCBI Taxonomy" id="2188"/>
    <lineage>
        <taxon>Archaea</taxon>
        <taxon>Methanobacteriati</taxon>
        <taxon>Methanobacteriota</taxon>
        <taxon>Methanomada group</taxon>
        <taxon>Methanococci</taxon>
        <taxon>Methanococcales</taxon>
        <taxon>Methanococcaceae</taxon>
        <taxon>Methanococcus</taxon>
    </lineage>
</organism>
<evidence type="ECO:0000313" key="2">
    <source>
        <dbReference type="EMBL" id="MBP2201362.1"/>
    </source>
</evidence>
<dbReference type="AlphaFoldDB" id="A0A8J7RDP7"/>